<evidence type="ECO:0000313" key="1">
    <source>
        <dbReference type="EMBL" id="TGY73826.1"/>
    </source>
</evidence>
<dbReference type="AlphaFoldDB" id="A0A4S2FWU2"/>
<comment type="caution">
    <text evidence="1">The sequence shown here is derived from an EMBL/GenBank/DDBJ whole genome shotgun (WGS) entry which is preliminary data.</text>
</comment>
<gene>
    <name evidence="1" type="ORF">E5333_08195</name>
</gene>
<accession>A0A4S2FWU2</accession>
<reference evidence="1 2" key="1">
    <citation type="submission" date="2019-04" db="EMBL/GenBank/DDBJ databases">
        <title>Microbes associate with the intestines of laboratory mice.</title>
        <authorList>
            <person name="Navarre W."/>
            <person name="Wong E."/>
            <person name="Huang K."/>
            <person name="Tropini C."/>
            <person name="Ng K."/>
            <person name="Yu B."/>
        </authorList>
    </citation>
    <scope>NUCLEOTIDE SEQUENCE [LARGE SCALE GENOMIC DNA]</scope>
    <source>
        <strain evidence="1 2">NM06_A21</strain>
    </source>
</reference>
<name>A0A4S2FWU2_9BACT</name>
<evidence type="ECO:0000313" key="2">
    <source>
        <dbReference type="Proteomes" id="UP000306630"/>
    </source>
</evidence>
<proteinExistence type="predicted"/>
<protein>
    <submittedName>
        <fullName evidence="1">MarR family transcriptional regulator</fullName>
    </submittedName>
</protein>
<dbReference type="Proteomes" id="UP000306630">
    <property type="component" value="Unassembled WGS sequence"/>
</dbReference>
<dbReference type="EMBL" id="SRYD01000029">
    <property type="protein sequence ID" value="TGY73826.1"/>
    <property type="molecule type" value="Genomic_DNA"/>
</dbReference>
<organism evidence="1 2">
    <name type="scientific">Muribaculum intestinale</name>
    <dbReference type="NCBI Taxonomy" id="1796646"/>
    <lineage>
        <taxon>Bacteria</taxon>
        <taxon>Pseudomonadati</taxon>
        <taxon>Bacteroidota</taxon>
        <taxon>Bacteroidia</taxon>
        <taxon>Bacteroidales</taxon>
        <taxon>Muribaculaceae</taxon>
        <taxon>Muribaculum</taxon>
    </lineage>
</organism>
<sequence>MIETLRNLYPVETNSYTASVLGVSEKSVNKKASELGIGKFAKSKWLERAEYIRCHFYDKSFAEIGKELGISKWSVSRIAGQIGLRRTDRETSHVSSRVRGELIRRERRRMIFGLEPLTNIKVVTNRARIRLRSRLKAKGYVVSDERNVMYYPADLERQSRQESIGIKLGLKFKPLPAEEVILATAI</sequence>